<dbReference type="EMBL" id="JAMZEJ010000003">
    <property type="protein sequence ID" value="MCQ8240104.1"/>
    <property type="molecule type" value="Genomic_DNA"/>
</dbReference>
<dbReference type="InterPro" id="IPR050109">
    <property type="entry name" value="HTH-type_TetR-like_transc_reg"/>
</dbReference>
<dbReference type="InterPro" id="IPR040804">
    <property type="entry name" value="TetR_C_18"/>
</dbReference>
<dbReference type="InterPro" id="IPR001647">
    <property type="entry name" value="HTH_TetR"/>
</dbReference>
<dbReference type="Gene3D" id="1.10.357.10">
    <property type="entry name" value="Tetracycline Repressor, domain 2"/>
    <property type="match status" value="1"/>
</dbReference>
<reference evidence="4 5" key="1">
    <citation type="submission" date="2022-06" db="EMBL/GenBank/DDBJ databases">
        <title>Rhizosaccharibacter gen. nov. sp. nov. KSS12, endophytic bacteria isolated from sugarcane.</title>
        <authorList>
            <person name="Pitiwittayakul N."/>
        </authorList>
    </citation>
    <scope>NUCLEOTIDE SEQUENCE [LARGE SCALE GENOMIC DNA]</scope>
    <source>
        <strain evidence="4 5">KSS12</strain>
    </source>
</reference>
<evidence type="ECO:0000313" key="4">
    <source>
        <dbReference type="EMBL" id="MCQ8240104.1"/>
    </source>
</evidence>
<name>A0ABT1VWN3_9PROT</name>
<dbReference type="Pfam" id="PF17923">
    <property type="entry name" value="TetR_C_18"/>
    <property type="match status" value="1"/>
</dbReference>
<organism evidence="4 5">
    <name type="scientific">Rhizosaccharibacter radicis</name>
    <dbReference type="NCBI Taxonomy" id="2782605"/>
    <lineage>
        <taxon>Bacteria</taxon>
        <taxon>Pseudomonadati</taxon>
        <taxon>Pseudomonadota</taxon>
        <taxon>Alphaproteobacteria</taxon>
        <taxon>Acetobacterales</taxon>
        <taxon>Acetobacteraceae</taxon>
        <taxon>Rhizosaccharibacter</taxon>
    </lineage>
</organism>
<dbReference type="PANTHER" id="PTHR30055">
    <property type="entry name" value="HTH-TYPE TRANSCRIPTIONAL REGULATOR RUTR"/>
    <property type="match status" value="1"/>
</dbReference>
<gene>
    <name evidence="4" type="ORF">NFI88_04525</name>
</gene>
<evidence type="ECO:0000313" key="5">
    <source>
        <dbReference type="Proteomes" id="UP001524547"/>
    </source>
</evidence>
<evidence type="ECO:0000256" key="2">
    <source>
        <dbReference type="PROSITE-ProRule" id="PRU00335"/>
    </source>
</evidence>
<evidence type="ECO:0000259" key="3">
    <source>
        <dbReference type="PROSITE" id="PS50977"/>
    </source>
</evidence>
<keyword evidence="1 2" id="KW-0238">DNA-binding</keyword>
<accession>A0ABT1VWN3</accession>
<dbReference type="PANTHER" id="PTHR30055:SF201">
    <property type="entry name" value="TRANSCRIPTIONAL REGULATORY PROTEIN"/>
    <property type="match status" value="1"/>
</dbReference>
<dbReference type="InterPro" id="IPR009057">
    <property type="entry name" value="Homeodomain-like_sf"/>
</dbReference>
<sequence>MGRSAKIQIDARKNPKQSRSGVLVSAILEAAVRVLRAEGAARFTTARVAERAGISVGSLYQYFPNKAAILFRLQSDEWKQTAAEAHLILADADTPPIERMRVLVHRFVQSECDEAAIRMALQAAVPGIRDEPDPEDTGGQGMLEILVHQVLAHRPEAARQVAAELVDTTLGEVARRFSERPRTLDEIERHAEAMADMFESYLRHAAAN</sequence>
<evidence type="ECO:0000256" key="1">
    <source>
        <dbReference type="ARBA" id="ARBA00023125"/>
    </source>
</evidence>
<comment type="caution">
    <text evidence="4">The sequence shown here is derived from an EMBL/GenBank/DDBJ whole genome shotgun (WGS) entry which is preliminary data.</text>
</comment>
<dbReference type="PRINTS" id="PR00455">
    <property type="entry name" value="HTHTETR"/>
</dbReference>
<dbReference type="Pfam" id="PF00440">
    <property type="entry name" value="TetR_N"/>
    <property type="match status" value="1"/>
</dbReference>
<keyword evidence="5" id="KW-1185">Reference proteome</keyword>
<dbReference type="PROSITE" id="PS50977">
    <property type="entry name" value="HTH_TETR_2"/>
    <property type="match status" value="1"/>
</dbReference>
<dbReference type="SUPFAM" id="SSF46689">
    <property type="entry name" value="Homeodomain-like"/>
    <property type="match status" value="1"/>
</dbReference>
<feature type="DNA-binding region" description="H-T-H motif" evidence="2">
    <location>
        <begin position="44"/>
        <end position="63"/>
    </location>
</feature>
<proteinExistence type="predicted"/>
<dbReference type="Proteomes" id="UP001524547">
    <property type="component" value="Unassembled WGS sequence"/>
</dbReference>
<protein>
    <submittedName>
        <fullName evidence="4">TetR family transcriptional regulator</fullName>
    </submittedName>
</protein>
<feature type="domain" description="HTH tetR-type" evidence="3">
    <location>
        <begin position="21"/>
        <end position="81"/>
    </location>
</feature>
<dbReference type="RefSeq" id="WP_422918855.1">
    <property type="nucleotide sequence ID" value="NZ_JAMZEJ010000003.1"/>
</dbReference>